<dbReference type="EMBL" id="CAUJNA010000854">
    <property type="protein sequence ID" value="CAJ1381899.1"/>
    <property type="molecule type" value="Genomic_DNA"/>
</dbReference>
<evidence type="ECO:0000313" key="11">
    <source>
        <dbReference type="EMBL" id="CAJ1381899.1"/>
    </source>
</evidence>
<feature type="repeat" description="Solcar" evidence="9">
    <location>
        <begin position="178"/>
        <end position="259"/>
    </location>
</feature>
<organism evidence="11 12">
    <name type="scientific">Effrenium voratum</name>
    <dbReference type="NCBI Taxonomy" id="2562239"/>
    <lineage>
        <taxon>Eukaryota</taxon>
        <taxon>Sar</taxon>
        <taxon>Alveolata</taxon>
        <taxon>Dinophyceae</taxon>
        <taxon>Suessiales</taxon>
        <taxon>Symbiodiniaceae</taxon>
        <taxon>Effrenium</taxon>
    </lineage>
</organism>
<evidence type="ECO:0000256" key="2">
    <source>
        <dbReference type="ARBA" id="ARBA00006375"/>
    </source>
</evidence>
<dbReference type="GO" id="GO:0006843">
    <property type="term" value="P:mitochondrial citrate transmembrane transport"/>
    <property type="evidence" value="ECO:0007669"/>
    <property type="project" value="TreeGrafter"/>
</dbReference>
<dbReference type="AlphaFoldDB" id="A0AA36MVI3"/>
<dbReference type="PANTHER" id="PTHR45788">
    <property type="entry name" value="SUCCINATE/FUMARATE MITOCHONDRIAL TRANSPORTER-RELATED"/>
    <property type="match status" value="1"/>
</dbReference>
<evidence type="ECO:0000256" key="7">
    <source>
        <dbReference type="ARBA" id="ARBA00023128"/>
    </source>
</evidence>
<name>A0AA36MVI3_9DINO</name>
<gene>
    <name evidence="11" type="ORF">EVOR1521_LOCUS9441</name>
</gene>
<keyword evidence="6" id="KW-1133">Transmembrane helix</keyword>
<dbReference type="SUPFAM" id="SSF103506">
    <property type="entry name" value="Mitochondrial carrier"/>
    <property type="match status" value="1"/>
</dbReference>
<dbReference type="PROSITE" id="PS50920">
    <property type="entry name" value="SOLCAR"/>
    <property type="match status" value="2"/>
</dbReference>
<dbReference type="InterPro" id="IPR023395">
    <property type="entry name" value="MCP_dom_sf"/>
</dbReference>
<dbReference type="Gene3D" id="1.50.40.10">
    <property type="entry name" value="Mitochondrial carrier domain"/>
    <property type="match status" value="1"/>
</dbReference>
<protein>
    <recommendedName>
        <fullName evidence="13">Mitochondrial carrier protein</fullName>
    </recommendedName>
</protein>
<dbReference type="Proteomes" id="UP001178507">
    <property type="component" value="Unassembled WGS sequence"/>
</dbReference>
<evidence type="ECO:0000256" key="3">
    <source>
        <dbReference type="ARBA" id="ARBA00022448"/>
    </source>
</evidence>
<evidence type="ECO:0000256" key="5">
    <source>
        <dbReference type="ARBA" id="ARBA00022737"/>
    </source>
</evidence>
<evidence type="ECO:0000256" key="9">
    <source>
        <dbReference type="PROSITE-ProRule" id="PRU00282"/>
    </source>
</evidence>
<comment type="similarity">
    <text evidence="2 10">Belongs to the mitochondrial carrier (TC 2.A.29) family.</text>
</comment>
<comment type="caution">
    <text evidence="11">The sequence shown here is derived from an EMBL/GenBank/DDBJ whole genome shotgun (WGS) entry which is preliminary data.</text>
</comment>
<evidence type="ECO:0000256" key="8">
    <source>
        <dbReference type="ARBA" id="ARBA00023136"/>
    </source>
</evidence>
<keyword evidence="5" id="KW-0677">Repeat</keyword>
<dbReference type="InterPro" id="IPR018108">
    <property type="entry name" value="MCP_transmembrane"/>
</dbReference>
<reference evidence="11" key="1">
    <citation type="submission" date="2023-08" db="EMBL/GenBank/DDBJ databases">
        <authorList>
            <person name="Chen Y."/>
            <person name="Shah S."/>
            <person name="Dougan E. K."/>
            <person name="Thang M."/>
            <person name="Chan C."/>
        </authorList>
    </citation>
    <scope>NUCLEOTIDE SEQUENCE</scope>
</reference>
<comment type="subcellular location">
    <subcellularLocation>
        <location evidence="1">Mitochondrion membrane</location>
        <topology evidence="1">Multi-pass membrane protein</topology>
    </subcellularLocation>
</comment>
<dbReference type="PANTHER" id="PTHR45788:SF4">
    <property type="entry name" value="TRICARBOXYLATE TRANSPORT PROTEIN, MITOCHONDRIAL"/>
    <property type="match status" value="1"/>
</dbReference>
<dbReference type="GO" id="GO:0031966">
    <property type="term" value="C:mitochondrial membrane"/>
    <property type="evidence" value="ECO:0007669"/>
    <property type="project" value="UniProtKB-SubCell"/>
</dbReference>
<evidence type="ECO:0000256" key="4">
    <source>
        <dbReference type="ARBA" id="ARBA00022692"/>
    </source>
</evidence>
<dbReference type="GO" id="GO:0071913">
    <property type="term" value="F:citrate secondary active transmembrane transporter activity"/>
    <property type="evidence" value="ECO:0007669"/>
    <property type="project" value="TreeGrafter"/>
</dbReference>
<keyword evidence="12" id="KW-1185">Reference proteome</keyword>
<accession>A0AA36MVI3</accession>
<keyword evidence="7" id="KW-0496">Mitochondrion</keyword>
<dbReference type="Pfam" id="PF00153">
    <property type="entry name" value="Mito_carr"/>
    <property type="match status" value="2"/>
</dbReference>
<sequence length="279" mass="30483">MSQSLSEGENAMVGIAAGIADISCIQWAYYLKNARQQSLPLSFNPRVLYRGYTANCANVAAGTSFQFAMAGALNKLVLQGERRELRDAEKVGTGFLAGFSSGIVAAPMELVMTQQQNKGGSILRNVKTLLGHPPTTLFRGFFPTCMREGLFTASYLGVAPVLRAKLATAFPGTNEEVHRILAATAGAACSGILSHPFDTAKTCMQGDIERSKFGSFGQTCRELSKSGGAAFYRGLEFRFLRQVWQVWVLDLLRVKLSPMMFPYRFRAEANLPRQELAMA</sequence>
<keyword evidence="3 10" id="KW-0813">Transport</keyword>
<feature type="repeat" description="Solcar" evidence="9">
    <location>
        <begin position="89"/>
        <end position="165"/>
    </location>
</feature>
<dbReference type="InterPro" id="IPR049563">
    <property type="entry name" value="TXTP-like"/>
</dbReference>
<evidence type="ECO:0000256" key="1">
    <source>
        <dbReference type="ARBA" id="ARBA00004225"/>
    </source>
</evidence>
<keyword evidence="4 9" id="KW-0812">Transmembrane</keyword>
<evidence type="ECO:0008006" key="13">
    <source>
        <dbReference type="Google" id="ProtNLM"/>
    </source>
</evidence>
<evidence type="ECO:0000256" key="10">
    <source>
        <dbReference type="RuleBase" id="RU000488"/>
    </source>
</evidence>
<evidence type="ECO:0000313" key="12">
    <source>
        <dbReference type="Proteomes" id="UP001178507"/>
    </source>
</evidence>
<proteinExistence type="inferred from homology"/>
<keyword evidence="8 9" id="KW-0472">Membrane</keyword>
<evidence type="ECO:0000256" key="6">
    <source>
        <dbReference type="ARBA" id="ARBA00022989"/>
    </source>
</evidence>